<name>A0ABP0RVH6_9DINO</name>
<keyword evidence="3" id="KW-1185">Reference proteome</keyword>
<protein>
    <submittedName>
        <fullName evidence="2">Uncharacterized protein</fullName>
    </submittedName>
</protein>
<comment type="caution">
    <text evidence="2">The sequence shown here is derived from an EMBL/GenBank/DDBJ whole genome shotgun (WGS) entry which is preliminary data.</text>
</comment>
<evidence type="ECO:0000256" key="1">
    <source>
        <dbReference type="SAM" id="MobiDB-lite"/>
    </source>
</evidence>
<feature type="compositionally biased region" description="Basic and acidic residues" evidence="1">
    <location>
        <begin position="118"/>
        <end position="146"/>
    </location>
</feature>
<reference evidence="2 3" key="1">
    <citation type="submission" date="2024-02" db="EMBL/GenBank/DDBJ databases">
        <authorList>
            <person name="Chen Y."/>
            <person name="Shah S."/>
            <person name="Dougan E. K."/>
            <person name="Thang M."/>
            <person name="Chan C."/>
        </authorList>
    </citation>
    <scope>NUCLEOTIDE SEQUENCE [LARGE SCALE GENOMIC DNA]</scope>
</reference>
<organism evidence="2 3">
    <name type="scientific">Durusdinium trenchii</name>
    <dbReference type="NCBI Taxonomy" id="1381693"/>
    <lineage>
        <taxon>Eukaryota</taxon>
        <taxon>Sar</taxon>
        <taxon>Alveolata</taxon>
        <taxon>Dinophyceae</taxon>
        <taxon>Suessiales</taxon>
        <taxon>Symbiodiniaceae</taxon>
        <taxon>Durusdinium</taxon>
    </lineage>
</organism>
<dbReference type="Proteomes" id="UP001642484">
    <property type="component" value="Unassembled WGS sequence"/>
</dbReference>
<dbReference type="EMBL" id="CAXAMN010026628">
    <property type="protein sequence ID" value="CAK9104537.1"/>
    <property type="molecule type" value="Genomic_DNA"/>
</dbReference>
<proteinExistence type="predicted"/>
<accession>A0ABP0RVH6</accession>
<feature type="region of interest" description="Disordered" evidence="1">
    <location>
        <begin position="113"/>
        <end position="151"/>
    </location>
</feature>
<evidence type="ECO:0000313" key="3">
    <source>
        <dbReference type="Proteomes" id="UP001642484"/>
    </source>
</evidence>
<sequence>MASSEVPPQDGEPAGSSGGYPTAAGETVEPDVSAEQEERGHSRFGALLGSASSLKKKASPFLNKARQAIVEEAKQVKDDMRDIAGGVREGMQLTKQDLEEQTRGWRSAFGAKLRSFGAKRDESPRAEEDDKAKENEKEKEKEKESSALHAVRQNLAMTAKDVSELRQEVMNEVRLSVNDIRQVPQAQAPSTSSQ</sequence>
<evidence type="ECO:0000313" key="2">
    <source>
        <dbReference type="EMBL" id="CAK9104537.1"/>
    </source>
</evidence>
<gene>
    <name evidence="2" type="ORF">CCMP2556_LOCUS49001</name>
</gene>
<feature type="region of interest" description="Disordered" evidence="1">
    <location>
        <begin position="1"/>
        <end position="62"/>
    </location>
</feature>